<sequence>MCEKVDLSQGIGKLKGNIILWICSIGLIVLGIFLVVCYFHHGTGFESLCLGIFMIFVIFFPHKWMVITSLVFQILCSIYLVVAGIRIVIHHIEHEYDHDDKKHGSIVWVIIFFLAFAFVAVFAIFSCIVYVKSLLASSGGGGRGSYSKTTSTDST</sequence>
<keyword evidence="1" id="KW-0812">Transmembrane</keyword>
<dbReference type="Proteomes" id="UP001152747">
    <property type="component" value="Unassembled WGS sequence"/>
</dbReference>
<evidence type="ECO:0000256" key="1">
    <source>
        <dbReference type="SAM" id="Phobius"/>
    </source>
</evidence>
<feature type="transmembrane region" description="Helical" evidence="1">
    <location>
        <begin position="44"/>
        <end position="60"/>
    </location>
</feature>
<feature type="transmembrane region" description="Helical" evidence="1">
    <location>
        <begin position="66"/>
        <end position="85"/>
    </location>
</feature>
<keyword evidence="3" id="KW-1185">Reference proteome</keyword>
<evidence type="ECO:0000313" key="3">
    <source>
        <dbReference type="Proteomes" id="UP001152747"/>
    </source>
</evidence>
<dbReference type="AlphaFoldDB" id="A0A9P1MX32"/>
<feature type="transmembrane region" description="Helical" evidence="1">
    <location>
        <begin position="106"/>
        <end position="131"/>
    </location>
</feature>
<dbReference type="EMBL" id="CANHGI010000002">
    <property type="protein sequence ID" value="CAI5442088.1"/>
    <property type="molecule type" value="Genomic_DNA"/>
</dbReference>
<name>A0A9P1MX32_9PELO</name>
<gene>
    <name evidence="2" type="ORF">CAMP_LOCUS4725</name>
</gene>
<organism evidence="2 3">
    <name type="scientific">Caenorhabditis angaria</name>
    <dbReference type="NCBI Taxonomy" id="860376"/>
    <lineage>
        <taxon>Eukaryota</taxon>
        <taxon>Metazoa</taxon>
        <taxon>Ecdysozoa</taxon>
        <taxon>Nematoda</taxon>
        <taxon>Chromadorea</taxon>
        <taxon>Rhabditida</taxon>
        <taxon>Rhabditina</taxon>
        <taxon>Rhabditomorpha</taxon>
        <taxon>Rhabditoidea</taxon>
        <taxon>Rhabditidae</taxon>
        <taxon>Peloderinae</taxon>
        <taxon>Caenorhabditis</taxon>
    </lineage>
</organism>
<proteinExistence type="predicted"/>
<comment type="caution">
    <text evidence="2">The sequence shown here is derived from an EMBL/GenBank/DDBJ whole genome shotgun (WGS) entry which is preliminary data.</text>
</comment>
<reference evidence="2" key="1">
    <citation type="submission" date="2022-11" db="EMBL/GenBank/DDBJ databases">
        <authorList>
            <person name="Kikuchi T."/>
        </authorList>
    </citation>
    <scope>NUCLEOTIDE SEQUENCE</scope>
    <source>
        <strain evidence="2">PS1010</strain>
    </source>
</reference>
<protein>
    <submittedName>
        <fullName evidence="2">Uncharacterized protein</fullName>
    </submittedName>
</protein>
<evidence type="ECO:0000313" key="2">
    <source>
        <dbReference type="EMBL" id="CAI5442088.1"/>
    </source>
</evidence>
<keyword evidence="1" id="KW-0472">Membrane</keyword>
<keyword evidence="1" id="KW-1133">Transmembrane helix</keyword>
<accession>A0A9P1MX32</accession>
<feature type="transmembrane region" description="Helical" evidence="1">
    <location>
        <begin position="18"/>
        <end position="39"/>
    </location>
</feature>